<keyword evidence="5" id="KW-1185">Reference proteome</keyword>
<dbReference type="PANTHER" id="PTHR11731">
    <property type="entry name" value="PROTEASE FAMILY S9B,C DIPEPTIDYL-PEPTIDASE IV-RELATED"/>
    <property type="match status" value="1"/>
</dbReference>
<sequence>MKLTFFAILSTFYIASSFAQGTAADYARSKELQENTRNKVYQVPQQITWSKDGNALAYRVRLRDAGSTYVLVDAARKTKVNVDAAALTTALSKELGKATRLEDISERDFEVLDAQRISFSAGKSIWQWDNQQKQLTKLKDADNDRNISYWGRKWDDTAGEPITSPDGSYDAFIKNNNVYVRKHDETGKDAERRLTYDGSPGDYYSSRLYWSADSRKLAVYRVRKAEVRQLTLLESSPSDQLQPKLQTRDYVKPGDALPQYRPTIVDIETGDIQSADPTKIGNQFSITPPVWNKSNTAITFEYNQRGHQRYEILELSANTGATRSVIAEVSPTFIDYSGKKYRKDLEDAGEIIWASERDGWNHLYLFDAQTGKIKNQITKGNWVVRGVEYVDEKNREIYFQASGMKDGEDPYLVHYYVIGMNGKGLRELTPEQAQHQAYFNGTHTQFVDVYSRADQAPVTVLRDAKNGKIIMDLEKSDISELQATGWRAPEVFQAKGRDGKTDIWGVIIRPSNFDPNKKYPVIEYIYAGPHSAFVPKSFYANPSGMHELAELGFIVVQIDGMGTSNRSKAFHDVAWKNLKDAGFLDRIAWMQTAQKQYPYMDLERVGIYGTSAGGQSSTAGLLFHPEFYKVGVSSCGCHDNRMDKIWWNEQWMGWPIGPEYAACSNVENAHLLEGKLLLIVGELDDNVDPASTYQLVDQLIKHGKDHDFIMVPGMGHSSGGDFGERKRRDYFVKHLLKVDPPSWNKS</sequence>
<dbReference type="Pfam" id="PF00930">
    <property type="entry name" value="DPPIV_N"/>
    <property type="match status" value="1"/>
</dbReference>
<organism evidence="4 5">
    <name type="scientific">Sphingobacterium populi</name>
    <dbReference type="NCBI Taxonomy" id="1812824"/>
    <lineage>
        <taxon>Bacteria</taxon>
        <taxon>Pseudomonadati</taxon>
        <taxon>Bacteroidota</taxon>
        <taxon>Sphingobacteriia</taxon>
        <taxon>Sphingobacteriales</taxon>
        <taxon>Sphingobacteriaceae</taxon>
        <taxon>Sphingobacterium</taxon>
    </lineage>
</organism>
<dbReference type="InterPro" id="IPR029058">
    <property type="entry name" value="AB_hydrolase_fold"/>
</dbReference>
<gene>
    <name evidence="4" type="ORF">ACFSQ6_14635</name>
</gene>
<evidence type="ECO:0000256" key="1">
    <source>
        <dbReference type="SAM" id="SignalP"/>
    </source>
</evidence>
<dbReference type="SUPFAM" id="SSF53474">
    <property type="entry name" value="alpha/beta-Hydrolases"/>
    <property type="match status" value="1"/>
</dbReference>
<dbReference type="Proteomes" id="UP001597418">
    <property type="component" value="Unassembled WGS sequence"/>
</dbReference>
<dbReference type="PANTHER" id="PTHR11731:SF118">
    <property type="entry name" value="BLR1971 PROTEIN"/>
    <property type="match status" value="1"/>
</dbReference>
<accession>A0ABW5UFD3</accession>
<feature type="domain" description="Peptidase S9 prolyl oligopeptidase catalytic" evidence="2">
    <location>
        <begin position="548"/>
        <end position="721"/>
    </location>
</feature>
<dbReference type="InterPro" id="IPR050278">
    <property type="entry name" value="Serine_Prot_S9B/DPPIV"/>
</dbReference>
<dbReference type="Gene3D" id="3.40.50.1820">
    <property type="entry name" value="alpha/beta hydrolase"/>
    <property type="match status" value="1"/>
</dbReference>
<dbReference type="EMBL" id="JBHUMB010000014">
    <property type="protein sequence ID" value="MFD2744631.1"/>
    <property type="molecule type" value="Genomic_DNA"/>
</dbReference>
<name>A0ABW5UFD3_9SPHI</name>
<keyword evidence="1" id="KW-0732">Signal</keyword>
<dbReference type="InterPro" id="IPR001375">
    <property type="entry name" value="Peptidase_S9_cat"/>
</dbReference>
<evidence type="ECO:0000313" key="4">
    <source>
        <dbReference type="EMBL" id="MFD2744631.1"/>
    </source>
</evidence>
<evidence type="ECO:0000259" key="2">
    <source>
        <dbReference type="Pfam" id="PF00326"/>
    </source>
</evidence>
<dbReference type="RefSeq" id="WP_066752269.1">
    <property type="nucleotide sequence ID" value="NZ_JBHUMB010000014.1"/>
</dbReference>
<protein>
    <submittedName>
        <fullName evidence="4">DPP IV N-terminal domain-containing protein</fullName>
    </submittedName>
</protein>
<evidence type="ECO:0000259" key="3">
    <source>
        <dbReference type="Pfam" id="PF00930"/>
    </source>
</evidence>
<evidence type="ECO:0000313" key="5">
    <source>
        <dbReference type="Proteomes" id="UP001597418"/>
    </source>
</evidence>
<dbReference type="SUPFAM" id="SSF82171">
    <property type="entry name" value="DPP6 N-terminal domain-like"/>
    <property type="match status" value="1"/>
</dbReference>
<dbReference type="Gene3D" id="2.140.10.30">
    <property type="entry name" value="Dipeptidylpeptidase IV, N-terminal domain"/>
    <property type="match status" value="1"/>
</dbReference>
<proteinExistence type="predicted"/>
<feature type="domain" description="Dipeptidylpeptidase IV N-terminal" evidence="3">
    <location>
        <begin position="155"/>
        <end position="455"/>
    </location>
</feature>
<reference evidence="5" key="1">
    <citation type="journal article" date="2019" name="Int. J. Syst. Evol. Microbiol.">
        <title>The Global Catalogue of Microorganisms (GCM) 10K type strain sequencing project: providing services to taxonomists for standard genome sequencing and annotation.</title>
        <authorList>
            <consortium name="The Broad Institute Genomics Platform"/>
            <consortium name="The Broad Institute Genome Sequencing Center for Infectious Disease"/>
            <person name="Wu L."/>
            <person name="Ma J."/>
        </authorList>
    </citation>
    <scope>NUCLEOTIDE SEQUENCE [LARGE SCALE GENOMIC DNA]</scope>
    <source>
        <strain evidence="5">KCTC 42247</strain>
    </source>
</reference>
<comment type="caution">
    <text evidence="4">The sequence shown here is derived from an EMBL/GenBank/DDBJ whole genome shotgun (WGS) entry which is preliminary data.</text>
</comment>
<feature type="signal peptide" evidence="1">
    <location>
        <begin position="1"/>
        <end position="19"/>
    </location>
</feature>
<feature type="chain" id="PRO_5046715911" evidence="1">
    <location>
        <begin position="20"/>
        <end position="746"/>
    </location>
</feature>
<dbReference type="Pfam" id="PF00326">
    <property type="entry name" value="Peptidase_S9"/>
    <property type="match status" value="1"/>
</dbReference>
<dbReference type="InterPro" id="IPR002469">
    <property type="entry name" value="Peptidase_S9B_N"/>
</dbReference>